<dbReference type="EMBL" id="MEIU01000072">
    <property type="protein sequence ID" value="PIT58670.1"/>
    <property type="molecule type" value="Genomic_DNA"/>
</dbReference>
<evidence type="ECO:0000313" key="1">
    <source>
        <dbReference type="EMBL" id="PIT58670.1"/>
    </source>
</evidence>
<dbReference type="Proteomes" id="UP000230463">
    <property type="component" value="Unassembled WGS sequence"/>
</dbReference>
<dbReference type="OrthoDB" id="3781969at2"/>
<evidence type="ECO:0008006" key="3">
    <source>
        <dbReference type="Google" id="ProtNLM"/>
    </source>
</evidence>
<reference evidence="1 2" key="1">
    <citation type="journal article" date="2017" name="MBio">
        <title>Type VI secretion-mediated competition in the bee gut microbiome.</title>
        <authorList>
            <person name="Steele M.I."/>
            <person name="Kwong W.K."/>
            <person name="Powell J.E."/>
            <person name="Whiteley M."/>
            <person name="Moran N.A."/>
        </authorList>
    </citation>
    <scope>NUCLEOTIDE SEQUENCE [LARGE SCALE GENOMIC DNA]</scope>
    <source>
        <strain evidence="1 2">HK3</strain>
    </source>
</reference>
<dbReference type="AlphaFoldDB" id="A0A855FYB3"/>
<dbReference type="RefSeq" id="WP_100099895.1">
    <property type="nucleotide sequence ID" value="NZ_MDUZ01000074.1"/>
</dbReference>
<name>A0A855FYB3_9NEIS</name>
<proteinExistence type="predicted"/>
<accession>A0A855FYB3</accession>
<organism evidence="1 2">
    <name type="scientific">Snodgrassella alvi</name>
    <dbReference type="NCBI Taxonomy" id="1196083"/>
    <lineage>
        <taxon>Bacteria</taxon>
        <taxon>Pseudomonadati</taxon>
        <taxon>Pseudomonadota</taxon>
        <taxon>Betaproteobacteria</taxon>
        <taxon>Neisseriales</taxon>
        <taxon>Neisseriaceae</taxon>
        <taxon>Snodgrassella</taxon>
    </lineage>
</organism>
<gene>
    <name evidence="1" type="ORF">BHC57_11510</name>
</gene>
<evidence type="ECO:0000313" key="2">
    <source>
        <dbReference type="Proteomes" id="UP000230463"/>
    </source>
</evidence>
<comment type="caution">
    <text evidence="1">The sequence shown here is derived from an EMBL/GenBank/DDBJ whole genome shotgun (WGS) entry which is preliminary data.</text>
</comment>
<sequence length="120" mass="13357">MNYQAVVAQLLNVEGALAAAVVDYDNGMLMAGSAINKFDLEIAAASSTEVIRSKIKTMQMLELNDEIDDILITLDHQYHLIRPLKKLGSLFLYSVLDSNRANLALSRRALIDVEKQMAQY</sequence>
<protein>
    <recommendedName>
        <fullName evidence="3">Roadblock/LAMTOR2 domain-containing protein</fullName>
    </recommendedName>
</protein>